<name>A0A4W3GNI4_CALMI</name>
<dbReference type="GO" id="GO:0030864">
    <property type="term" value="C:cortical actin cytoskeleton"/>
    <property type="evidence" value="ECO:0007669"/>
    <property type="project" value="TreeGrafter"/>
</dbReference>
<feature type="region of interest" description="Disordered" evidence="3">
    <location>
        <begin position="28"/>
        <end position="95"/>
    </location>
</feature>
<dbReference type="GO" id="GO:0030427">
    <property type="term" value="C:site of polarized growth"/>
    <property type="evidence" value="ECO:0007669"/>
    <property type="project" value="TreeGrafter"/>
</dbReference>
<evidence type="ECO:0000256" key="1">
    <source>
        <dbReference type="ARBA" id="ARBA00022553"/>
    </source>
</evidence>
<proteinExistence type="predicted"/>
<organism evidence="4 5">
    <name type="scientific">Callorhinchus milii</name>
    <name type="common">Ghost shark</name>
    <dbReference type="NCBI Taxonomy" id="7868"/>
    <lineage>
        <taxon>Eukaryota</taxon>
        <taxon>Metazoa</taxon>
        <taxon>Chordata</taxon>
        <taxon>Craniata</taxon>
        <taxon>Vertebrata</taxon>
        <taxon>Chondrichthyes</taxon>
        <taxon>Holocephali</taxon>
        <taxon>Chimaeriformes</taxon>
        <taxon>Callorhinchidae</taxon>
        <taxon>Callorhinchus</taxon>
    </lineage>
</organism>
<evidence type="ECO:0000256" key="2">
    <source>
        <dbReference type="ARBA" id="ARBA00022737"/>
    </source>
</evidence>
<dbReference type="AlphaFoldDB" id="A0A4W3GNI4"/>
<evidence type="ECO:0000313" key="5">
    <source>
        <dbReference type="Proteomes" id="UP000314986"/>
    </source>
</evidence>
<protein>
    <submittedName>
        <fullName evidence="4">Src substrate protein p85-like</fullName>
    </submittedName>
</protein>
<dbReference type="Proteomes" id="UP000314986">
    <property type="component" value="Unassembled WGS sequence"/>
</dbReference>
<dbReference type="GO" id="GO:0005886">
    <property type="term" value="C:plasma membrane"/>
    <property type="evidence" value="ECO:0007669"/>
    <property type="project" value="TreeGrafter"/>
</dbReference>
<dbReference type="Pfam" id="PF02218">
    <property type="entry name" value="HS1_rep"/>
    <property type="match status" value="2"/>
</dbReference>
<keyword evidence="5" id="KW-1185">Reference proteome</keyword>
<accession>A0A4W3GNI4</accession>
<dbReference type="GO" id="GO:0051015">
    <property type="term" value="F:actin filament binding"/>
    <property type="evidence" value="ECO:0007669"/>
    <property type="project" value="TreeGrafter"/>
</dbReference>
<reference evidence="5" key="2">
    <citation type="journal article" date="2007" name="PLoS Biol.">
        <title>Survey sequencing and comparative analysis of the elephant shark (Callorhinchus milii) genome.</title>
        <authorList>
            <person name="Venkatesh B."/>
            <person name="Kirkness E.F."/>
            <person name="Loh Y.H."/>
            <person name="Halpern A.L."/>
            <person name="Lee A.P."/>
            <person name="Johnson J."/>
            <person name="Dandona N."/>
            <person name="Viswanathan L.D."/>
            <person name="Tay A."/>
            <person name="Venter J.C."/>
            <person name="Strausberg R.L."/>
            <person name="Brenner S."/>
        </authorList>
    </citation>
    <scope>NUCLEOTIDE SEQUENCE [LARGE SCALE GENOMIC DNA]</scope>
</reference>
<dbReference type="PROSITE" id="PS51090">
    <property type="entry name" value="CORTACTIN"/>
    <property type="match status" value="2"/>
</dbReference>
<dbReference type="Ensembl" id="ENSCMIT00000004691.1">
    <property type="protein sequence ID" value="ENSCMIP00000004525.1"/>
    <property type="gene ID" value="ENSCMIG00000002700.1"/>
</dbReference>
<dbReference type="PANTHER" id="PTHR10829">
    <property type="entry name" value="CORTACTIN AND DREBRIN"/>
    <property type="match status" value="1"/>
</dbReference>
<dbReference type="GO" id="GO:0016477">
    <property type="term" value="P:cell migration"/>
    <property type="evidence" value="ECO:0007669"/>
    <property type="project" value="TreeGrafter"/>
</dbReference>
<sequence length="95" mass="10586">MAMGNVRPSRCLTPSDCVTDYAKGFGGKYGVQTDRQDKAAHGWEHKEEVKPHESQTDYAKGFGGKYGVQTDHQDKAAHGWEHKEEVKPHESQTGN</sequence>
<dbReference type="GO" id="GO:0005884">
    <property type="term" value="C:actin filament"/>
    <property type="evidence" value="ECO:0007669"/>
    <property type="project" value="TreeGrafter"/>
</dbReference>
<reference evidence="4" key="4">
    <citation type="submission" date="2025-08" db="UniProtKB">
        <authorList>
            <consortium name="Ensembl"/>
        </authorList>
    </citation>
    <scope>IDENTIFICATION</scope>
</reference>
<evidence type="ECO:0000256" key="3">
    <source>
        <dbReference type="SAM" id="MobiDB-lite"/>
    </source>
</evidence>
<keyword evidence="1" id="KW-0597">Phosphoprotein</keyword>
<feature type="compositionally biased region" description="Basic and acidic residues" evidence="3">
    <location>
        <begin position="34"/>
        <end position="55"/>
    </location>
</feature>
<dbReference type="GO" id="GO:0030833">
    <property type="term" value="P:regulation of actin filament polymerization"/>
    <property type="evidence" value="ECO:0007669"/>
    <property type="project" value="TreeGrafter"/>
</dbReference>
<reference evidence="5" key="1">
    <citation type="journal article" date="2006" name="Science">
        <title>Ancient noncoding elements conserved in the human genome.</title>
        <authorList>
            <person name="Venkatesh B."/>
            <person name="Kirkness E.F."/>
            <person name="Loh Y.H."/>
            <person name="Halpern A.L."/>
            <person name="Lee A.P."/>
            <person name="Johnson J."/>
            <person name="Dandona N."/>
            <person name="Viswanathan L.D."/>
            <person name="Tay A."/>
            <person name="Venter J.C."/>
            <person name="Strausberg R.L."/>
            <person name="Brenner S."/>
        </authorList>
    </citation>
    <scope>NUCLEOTIDE SEQUENCE [LARGE SCALE GENOMIC DNA]</scope>
</reference>
<dbReference type="PANTHER" id="PTHR10829:SF5">
    <property type="entry name" value="HEMATOPOIETIC LINEAGE CELL-SPECIFIC PROTEIN"/>
    <property type="match status" value="1"/>
</dbReference>
<dbReference type="InterPro" id="IPR003134">
    <property type="entry name" value="Hs1_Cortactin"/>
</dbReference>
<reference evidence="5" key="3">
    <citation type="journal article" date="2014" name="Nature">
        <title>Elephant shark genome provides unique insights into gnathostome evolution.</title>
        <authorList>
            <consortium name="International Elephant Shark Genome Sequencing Consortium"/>
            <person name="Venkatesh B."/>
            <person name="Lee A.P."/>
            <person name="Ravi V."/>
            <person name="Maurya A.K."/>
            <person name="Lian M.M."/>
            <person name="Swann J.B."/>
            <person name="Ohta Y."/>
            <person name="Flajnik M.F."/>
            <person name="Sutoh Y."/>
            <person name="Kasahara M."/>
            <person name="Hoon S."/>
            <person name="Gangu V."/>
            <person name="Roy S.W."/>
            <person name="Irimia M."/>
            <person name="Korzh V."/>
            <person name="Kondrychyn I."/>
            <person name="Lim Z.W."/>
            <person name="Tay B.H."/>
            <person name="Tohari S."/>
            <person name="Kong K.W."/>
            <person name="Ho S."/>
            <person name="Lorente-Galdos B."/>
            <person name="Quilez J."/>
            <person name="Marques-Bonet T."/>
            <person name="Raney B.J."/>
            <person name="Ingham P.W."/>
            <person name="Tay A."/>
            <person name="Hillier L.W."/>
            <person name="Minx P."/>
            <person name="Boehm T."/>
            <person name="Wilson R.K."/>
            <person name="Brenner S."/>
            <person name="Warren W.C."/>
        </authorList>
    </citation>
    <scope>NUCLEOTIDE SEQUENCE [LARGE SCALE GENOMIC DNA]</scope>
</reference>
<reference evidence="4" key="5">
    <citation type="submission" date="2025-09" db="UniProtKB">
        <authorList>
            <consortium name="Ensembl"/>
        </authorList>
    </citation>
    <scope>IDENTIFICATION</scope>
</reference>
<feature type="compositionally biased region" description="Basic and acidic residues" evidence="3">
    <location>
        <begin position="71"/>
        <end position="95"/>
    </location>
</feature>
<dbReference type="GeneTree" id="ENSGT00940000171045"/>
<evidence type="ECO:0000313" key="4">
    <source>
        <dbReference type="Ensembl" id="ENSCMIP00000004525.1"/>
    </source>
</evidence>
<keyword evidence="2" id="KW-0677">Repeat</keyword>